<reference evidence="1 2" key="1">
    <citation type="submission" date="2014-01" db="EMBL/GenBank/DDBJ databases">
        <title>Complete genome sequence of ionizing-radiation resistance bacterium Hymenobacter swuensis DY53.</title>
        <authorList>
            <person name="Jung J.-H."/>
            <person name="Jeong S.-W."/>
            <person name="Joe M.-H."/>
            <person name="Cho y.-j."/>
            <person name="Kim M.-K."/>
            <person name="Lim S.-Y."/>
        </authorList>
    </citation>
    <scope>NUCLEOTIDE SEQUENCE [LARGE SCALE GENOMIC DNA]</scope>
    <source>
        <strain evidence="1 2">DY53</strain>
    </source>
</reference>
<dbReference type="HOGENOM" id="CLU_3099684_0_0_10"/>
<dbReference type="STRING" id="1227739.Hsw_2116"/>
<sequence length="51" mass="5348">MAVLGLNQPNPTLNKKLHCAALRQLRPVTGHRVQQAGPAHSAACAGQVLLP</sequence>
<protein>
    <submittedName>
        <fullName evidence="1">Uncharacterized protein</fullName>
    </submittedName>
</protein>
<gene>
    <name evidence="1" type="ORF">Hsw_2116</name>
</gene>
<proteinExistence type="predicted"/>
<dbReference type="Proteomes" id="UP000019423">
    <property type="component" value="Chromosome"/>
</dbReference>
<evidence type="ECO:0000313" key="1">
    <source>
        <dbReference type="EMBL" id="AHJ97711.1"/>
    </source>
</evidence>
<evidence type="ECO:0000313" key="2">
    <source>
        <dbReference type="Proteomes" id="UP000019423"/>
    </source>
</evidence>
<dbReference type="EMBL" id="CP007145">
    <property type="protein sequence ID" value="AHJ97711.1"/>
    <property type="molecule type" value="Genomic_DNA"/>
</dbReference>
<name>W8F518_9BACT</name>
<keyword evidence="2" id="KW-1185">Reference proteome</keyword>
<organism evidence="1 2">
    <name type="scientific">Hymenobacter swuensis DY53</name>
    <dbReference type="NCBI Taxonomy" id="1227739"/>
    <lineage>
        <taxon>Bacteria</taxon>
        <taxon>Pseudomonadati</taxon>
        <taxon>Bacteroidota</taxon>
        <taxon>Cytophagia</taxon>
        <taxon>Cytophagales</taxon>
        <taxon>Hymenobacteraceae</taxon>
        <taxon>Hymenobacter</taxon>
    </lineage>
</organism>
<dbReference type="KEGG" id="hsw:Hsw_2116"/>
<dbReference type="AlphaFoldDB" id="W8F518"/>
<accession>W8F518</accession>